<keyword evidence="3" id="KW-0378">Hydrolase</keyword>
<dbReference type="InterPro" id="IPR008901">
    <property type="entry name" value="ACER"/>
</dbReference>
<keyword evidence="4 8" id="KW-1133">Transmembrane helix</keyword>
<dbReference type="EMBL" id="CP081869">
    <property type="protein sequence ID" value="QZO00065.1"/>
    <property type="molecule type" value="Genomic_DNA"/>
</dbReference>
<feature type="transmembrane region" description="Helical" evidence="8">
    <location>
        <begin position="102"/>
        <end position="123"/>
    </location>
</feature>
<evidence type="ECO:0000256" key="7">
    <source>
        <dbReference type="PIRSR" id="PIRSR608901-2"/>
    </source>
</evidence>
<proteinExistence type="predicted"/>
<feature type="transmembrane region" description="Helical" evidence="8">
    <location>
        <begin position="76"/>
        <end position="95"/>
    </location>
</feature>
<feature type="transmembrane region" description="Helical" evidence="8">
    <location>
        <begin position="165"/>
        <end position="182"/>
    </location>
</feature>
<dbReference type="AlphaFoldDB" id="A0A9E6UPR5"/>
<feature type="transmembrane region" description="Helical" evidence="8">
    <location>
        <begin position="26"/>
        <end position="44"/>
    </location>
</feature>
<feature type="transmembrane region" description="Helical" evidence="8">
    <location>
        <begin position="135"/>
        <end position="153"/>
    </location>
</feature>
<evidence type="ECO:0000256" key="8">
    <source>
        <dbReference type="SAM" id="Phobius"/>
    </source>
</evidence>
<dbReference type="GO" id="GO:0016020">
    <property type="term" value="C:membrane"/>
    <property type="evidence" value="ECO:0007669"/>
    <property type="project" value="UniProtKB-SubCell"/>
</dbReference>
<dbReference type="GO" id="GO:0006672">
    <property type="term" value="P:ceramide metabolic process"/>
    <property type="evidence" value="ECO:0007669"/>
    <property type="project" value="InterPro"/>
</dbReference>
<evidence type="ECO:0000313" key="9">
    <source>
        <dbReference type="EMBL" id="QZO00065.1"/>
    </source>
</evidence>
<dbReference type="GO" id="GO:0016811">
    <property type="term" value="F:hydrolase activity, acting on carbon-nitrogen (but not peptide) bonds, in linear amides"/>
    <property type="evidence" value="ECO:0007669"/>
    <property type="project" value="InterPro"/>
</dbReference>
<organism evidence="9 10">
    <name type="scientific">Chenggangzhangella methanolivorans</name>
    <dbReference type="NCBI Taxonomy" id="1437009"/>
    <lineage>
        <taxon>Bacteria</taxon>
        <taxon>Pseudomonadati</taxon>
        <taxon>Pseudomonadota</taxon>
        <taxon>Alphaproteobacteria</taxon>
        <taxon>Hyphomicrobiales</taxon>
        <taxon>Methylopilaceae</taxon>
        <taxon>Chenggangzhangella</taxon>
    </lineage>
</organism>
<keyword evidence="10" id="KW-1185">Reference proteome</keyword>
<dbReference type="Pfam" id="PF05875">
    <property type="entry name" value="Ceramidase"/>
    <property type="match status" value="1"/>
</dbReference>
<dbReference type="KEGG" id="cmet:K6K41_26460"/>
<evidence type="ECO:0000256" key="2">
    <source>
        <dbReference type="ARBA" id="ARBA00022692"/>
    </source>
</evidence>
<comment type="subcellular location">
    <subcellularLocation>
        <location evidence="1">Membrane</location>
        <topology evidence="1">Multi-pass membrane protein</topology>
    </subcellularLocation>
</comment>
<reference evidence="9" key="1">
    <citation type="submission" date="2021-08" db="EMBL/GenBank/DDBJ databases">
        <authorList>
            <person name="Zhang H."/>
            <person name="Xu M."/>
            <person name="Yu Z."/>
            <person name="Yang L."/>
            <person name="Cai Y."/>
        </authorList>
    </citation>
    <scope>NUCLEOTIDE SEQUENCE</scope>
    <source>
        <strain evidence="9">CHL1</strain>
    </source>
</reference>
<name>A0A9E6UPR5_9HYPH</name>
<keyword evidence="6" id="KW-0106">Calcium</keyword>
<protein>
    <submittedName>
        <fullName evidence="9">Ceramidase</fullName>
    </submittedName>
</protein>
<evidence type="ECO:0000256" key="4">
    <source>
        <dbReference type="ARBA" id="ARBA00022989"/>
    </source>
</evidence>
<feature type="binding site" evidence="7">
    <location>
        <position position="70"/>
    </location>
    <ligand>
        <name>Zn(2+)</name>
        <dbReference type="ChEBI" id="CHEBI:29105"/>
        <note>catalytic</note>
    </ligand>
</feature>
<keyword evidence="6" id="KW-0479">Metal-binding</keyword>
<dbReference type="RefSeq" id="WP_261403213.1">
    <property type="nucleotide sequence ID" value="NZ_CP081869.1"/>
</dbReference>
<sequence>MSDGAGAKVLGVYCERGFDPTFWAEPVNAVTNAAFIMAGAVALVRWRGDRAVELLAATTLAIGVGSFLFHTFATRWALLADVIPIQAFIALYFFFAMRRFFGLGPLAAICATGLFMAAAATAPSLLPRDGLWRGLGGYVGGLLGLLGVGAALLARPAPGPSDGRALMAVAALFAMSLTFRTLDGVVCEAAPTGAHPLWHILNAAVLFTLMAILGRRPPRIRPNPPLQ</sequence>
<evidence type="ECO:0000256" key="3">
    <source>
        <dbReference type="ARBA" id="ARBA00022801"/>
    </source>
</evidence>
<feature type="transmembrane region" description="Helical" evidence="8">
    <location>
        <begin position="194"/>
        <end position="213"/>
    </location>
</feature>
<gene>
    <name evidence="9" type="ORF">K6K41_26460</name>
</gene>
<keyword evidence="2 8" id="KW-0812">Transmembrane</keyword>
<feature type="binding site" evidence="6">
    <location>
        <position position="25"/>
    </location>
    <ligand>
        <name>Ca(2+)</name>
        <dbReference type="ChEBI" id="CHEBI:29108"/>
    </ligand>
</feature>
<evidence type="ECO:0000256" key="1">
    <source>
        <dbReference type="ARBA" id="ARBA00004141"/>
    </source>
</evidence>
<evidence type="ECO:0000313" key="10">
    <source>
        <dbReference type="Proteomes" id="UP000825701"/>
    </source>
</evidence>
<accession>A0A9E6UPR5</accession>
<dbReference type="GO" id="GO:0046872">
    <property type="term" value="F:metal ion binding"/>
    <property type="evidence" value="ECO:0007669"/>
    <property type="project" value="UniProtKB-KW"/>
</dbReference>
<keyword evidence="7" id="KW-0862">Zinc</keyword>
<keyword evidence="5 8" id="KW-0472">Membrane</keyword>
<comment type="cofactor">
    <cofactor evidence="7">
        <name>Zn(2+)</name>
        <dbReference type="ChEBI" id="CHEBI:29105"/>
    </cofactor>
</comment>
<evidence type="ECO:0000256" key="5">
    <source>
        <dbReference type="ARBA" id="ARBA00023136"/>
    </source>
</evidence>
<feature type="transmembrane region" description="Helical" evidence="8">
    <location>
        <begin position="51"/>
        <end position="70"/>
    </location>
</feature>
<dbReference type="Proteomes" id="UP000825701">
    <property type="component" value="Chromosome"/>
</dbReference>
<evidence type="ECO:0000256" key="6">
    <source>
        <dbReference type="PIRSR" id="PIRSR608901-1"/>
    </source>
</evidence>